<sequence>MRVNAARDCQRGDSAEAYVTHFFLREGFDAHGTRRAAPFDHILTFEDGSMHPVLVQTKHQLHPNRGRWRFNFRCGNPRTGSGSRPYPPNAYHISACVALSIGKVLFCAGVKPYLTFTTAQFMREKAELESLHSALETIRLRSCN</sequence>
<evidence type="ECO:0000313" key="1">
    <source>
        <dbReference type="EMBL" id="ACL62337.1"/>
    </source>
</evidence>
<protein>
    <recommendedName>
        <fullName evidence="3">PD(D/E)XK endonuclease domain-containing protein</fullName>
    </recommendedName>
</protein>
<evidence type="ECO:0008006" key="3">
    <source>
        <dbReference type="Google" id="ProtNLM"/>
    </source>
</evidence>
<reference evidence="1 2" key="1">
    <citation type="submission" date="2009-01" db="EMBL/GenBank/DDBJ databases">
        <title>Complete sequence of chromosome of Methylobacterium nodulans ORS 2060.</title>
        <authorList>
            <consortium name="US DOE Joint Genome Institute"/>
            <person name="Lucas S."/>
            <person name="Copeland A."/>
            <person name="Lapidus A."/>
            <person name="Glavina del Rio T."/>
            <person name="Dalin E."/>
            <person name="Tice H."/>
            <person name="Bruce D."/>
            <person name="Goodwin L."/>
            <person name="Pitluck S."/>
            <person name="Sims D."/>
            <person name="Brettin T."/>
            <person name="Detter J.C."/>
            <person name="Han C."/>
            <person name="Larimer F."/>
            <person name="Land M."/>
            <person name="Hauser L."/>
            <person name="Kyrpides N."/>
            <person name="Ivanova N."/>
            <person name="Marx C.J."/>
            <person name="Richardson P."/>
        </authorList>
    </citation>
    <scope>NUCLEOTIDE SEQUENCE [LARGE SCALE GENOMIC DNA]</scope>
    <source>
        <strain evidence="2">LMG 21967 / CNCM I-2342 / ORS 2060</strain>
    </source>
</reference>
<proteinExistence type="predicted"/>
<dbReference type="AlphaFoldDB" id="B8IPP5"/>
<dbReference type="KEGG" id="mno:Mnod_7601"/>
<keyword evidence="2" id="KW-1185">Reference proteome</keyword>
<dbReference type="Proteomes" id="UP000008207">
    <property type="component" value="Chromosome"/>
</dbReference>
<gene>
    <name evidence="1" type="ordered locus">Mnod_7601</name>
</gene>
<organism evidence="1 2">
    <name type="scientific">Methylobacterium nodulans (strain LMG 21967 / CNCM I-2342 / ORS 2060)</name>
    <dbReference type="NCBI Taxonomy" id="460265"/>
    <lineage>
        <taxon>Bacteria</taxon>
        <taxon>Pseudomonadati</taxon>
        <taxon>Pseudomonadota</taxon>
        <taxon>Alphaproteobacteria</taxon>
        <taxon>Hyphomicrobiales</taxon>
        <taxon>Methylobacteriaceae</taxon>
        <taxon>Methylobacterium</taxon>
    </lineage>
</organism>
<dbReference type="GO" id="GO:0003676">
    <property type="term" value="F:nucleic acid binding"/>
    <property type="evidence" value="ECO:0007669"/>
    <property type="project" value="InterPro"/>
</dbReference>
<dbReference type="HOGENOM" id="CLU_1794256_0_0_5"/>
<dbReference type="InterPro" id="IPR011856">
    <property type="entry name" value="tRNA_endonuc-like_dom_sf"/>
</dbReference>
<name>B8IPP5_METNO</name>
<dbReference type="EMBL" id="CP001349">
    <property type="protein sequence ID" value="ACL62337.1"/>
    <property type="molecule type" value="Genomic_DNA"/>
</dbReference>
<accession>B8IPP5</accession>
<evidence type="ECO:0000313" key="2">
    <source>
        <dbReference type="Proteomes" id="UP000008207"/>
    </source>
</evidence>
<dbReference type="Gene3D" id="3.40.1350.10">
    <property type="match status" value="1"/>
</dbReference>